<dbReference type="Pfam" id="PF01272">
    <property type="entry name" value="GreA_GreB"/>
    <property type="match status" value="1"/>
</dbReference>
<keyword evidence="4 8" id="KW-0238">DNA-binding</keyword>
<dbReference type="NCBIfam" id="NF001264">
    <property type="entry name" value="PRK00226.1-5"/>
    <property type="match status" value="1"/>
</dbReference>
<keyword evidence="13" id="KW-1185">Reference proteome</keyword>
<keyword evidence="12" id="KW-0648">Protein biosynthesis</keyword>
<dbReference type="GO" id="GO:0003677">
    <property type="term" value="F:DNA binding"/>
    <property type="evidence" value="ECO:0007669"/>
    <property type="project" value="UniProtKB-UniRule"/>
</dbReference>
<dbReference type="FunFam" id="1.10.287.180:FF:000001">
    <property type="entry name" value="Transcription elongation factor GreA"/>
    <property type="match status" value="1"/>
</dbReference>
<evidence type="ECO:0000313" key="12">
    <source>
        <dbReference type="EMBL" id="MBD0414581.1"/>
    </source>
</evidence>
<dbReference type="InterPro" id="IPR036805">
    <property type="entry name" value="Tscrpt_elong_fac_GreA/B_N_sf"/>
</dbReference>
<sequence length="157" mass="17274">MNKVPMTAGGFEALKEELRWRQQEERPRIIEAISEARAHGDLSENAEYHSAKEAQSLNEGRVNELEDYIARAEVIDVSKLSGDKVKFGATVVLVDEDTEEEKTYKIVGDQEADVKSGRISISSPIARALIGKSVGESVEVNAPGGARGYEIIKIKFI</sequence>
<keyword evidence="3 8" id="KW-0805">Transcription regulation</keyword>
<dbReference type="AlphaFoldDB" id="A0A8J6TZI4"/>
<comment type="caution">
    <text evidence="12">The sequence shown here is derived from an EMBL/GenBank/DDBJ whole genome shotgun (WGS) entry which is preliminary data.</text>
</comment>
<dbReference type="PANTHER" id="PTHR30437">
    <property type="entry name" value="TRANSCRIPTION ELONGATION FACTOR GREA"/>
    <property type="match status" value="1"/>
</dbReference>
<dbReference type="InterPro" id="IPR036953">
    <property type="entry name" value="GreA/GreB_C_sf"/>
</dbReference>
<comment type="function">
    <text evidence="6 8 9">Necessary for efficient RNA polymerase transcription elongation past template-encoded arresting sites. The arresting sites in DNA have the property of trapping a certain fraction of elongating RNA polymerases that pass through, resulting in locked ternary complexes. Cleavage of the nascent transcript by cleavage factors such as GreA or GreB allows the resumption of elongation from the new 3'terminus. GreA releases sequences of 2 to 3 nucleotides.</text>
</comment>
<evidence type="ECO:0000259" key="11">
    <source>
        <dbReference type="Pfam" id="PF03449"/>
    </source>
</evidence>
<dbReference type="InterPro" id="IPR022691">
    <property type="entry name" value="Tscrpt_elong_fac_GreA/B_N"/>
</dbReference>
<dbReference type="InterPro" id="IPR006359">
    <property type="entry name" value="Tscrpt_elong_fac_GreA"/>
</dbReference>
<dbReference type="GO" id="GO:0070063">
    <property type="term" value="F:RNA polymerase binding"/>
    <property type="evidence" value="ECO:0007669"/>
    <property type="project" value="InterPro"/>
</dbReference>
<evidence type="ECO:0000256" key="8">
    <source>
        <dbReference type="HAMAP-Rule" id="MF_00105"/>
    </source>
</evidence>
<feature type="domain" description="Transcription elongation factor GreA/GreB C-terminal" evidence="10">
    <location>
        <begin position="82"/>
        <end position="155"/>
    </location>
</feature>
<dbReference type="PANTHER" id="PTHR30437:SF4">
    <property type="entry name" value="TRANSCRIPTION ELONGATION FACTOR GREA"/>
    <property type="match status" value="1"/>
</dbReference>
<dbReference type="NCBIfam" id="NF001263">
    <property type="entry name" value="PRK00226.1-4"/>
    <property type="match status" value="1"/>
</dbReference>
<dbReference type="RefSeq" id="WP_188164017.1">
    <property type="nucleotide sequence ID" value="NZ_JACVVX010000002.1"/>
</dbReference>
<evidence type="ECO:0000313" key="13">
    <source>
        <dbReference type="Proteomes" id="UP000643405"/>
    </source>
</evidence>
<dbReference type="EMBL" id="JACVVX010000002">
    <property type="protein sequence ID" value="MBD0414581.1"/>
    <property type="molecule type" value="Genomic_DNA"/>
</dbReference>
<dbReference type="InterPro" id="IPR023459">
    <property type="entry name" value="Tscrpt_elong_fac_GreA/B_fam"/>
</dbReference>
<gene>
    <name evidence="8 12" type="primary">greA</name>
    <name evidence="12" type="ORF">ICI42_07940</name>
</gene>
<dbReference type="PROSITE" id="PS00829">
    <property type="entry name" value="GREAB_1"/>
    <property type="match status" value="1"/>
</dbReference>
<keyword evidence="12" id="KW-0251">Elongation factor</keyword>
<dbReference type="GO" id="GO:0032784">
    <property type="term" value="P:regulation of DNA-templated transcription elongation"/>
    <property type="evidence" value="ECO:0007669"/>
    <property type="project" value="UniProtKB-UniRule"/>
</dbReference>
<evidence type="ECO:0000256" key="9">
    <source>
        <dbReference type="RuleBase" id="RU000556"/>
    </source>
</evidence>
<organism evidence="12 13">
    <name type="scientific">Oryzicola mucosus</name>
    <dbReference type="NCBI Taxonomy" id="2767425"/>
    <lineage>
        <taxon>Bacteria</taxon>
        <taxon>Pseudomonadati</taxon>
        <taxon>Pseudomonadota</taxon>
        <taxon>Alphaproteobacteria</taxon>
        <taxon>Hyphomicrobiales</taxon>
        <taxon>Phyllobacteriaceae</taxon>
        <taxon>Oryzicola</taxon>
    </lineage>
</organism>
<dbReference type="NCBIfam" id="NF001261">
    <property type="entry name" value="PRK00226.1-2"/>
    <property type="match status" value="1"/>
</dbReference>
<protein>
    <recommendedName>
        <fullName evidence="2 8">Transcription elongation factor GreA</fullName>
    </recommendedName>
    <alternativeName>
        <fullName evidence="7 8">Transcript cleavage factor GreA</fullName>
    </alternativeName>
</protein>
<dbReference type="FunFam" id="3.10.50.30:FF:000001">
    <property type="entry name" value="Transcription elongation factor GreA"/>
    <property type="match status" value="1"/>
</dbReference>
<dbReference type="Pfam" id="PF03449">
    <property type="entry name" value="GreA_GreB_N"/>
    <property type="match status" value="1"/>
</dbReference>
<dbReference type="InterPro" id="IPR018151">
    <property type="entry name" value="TF_GreA/GreB_CS"/>
</dbReference>
<comment type="similarity">
    <text evidence="1 8 9">Belongs to the GreA/GreB family.</text>
</comment>
<evidence type="ECO:0000259" key="10">
    <source>
        <dbReference type="Pfam" id="PF01272"/>
    </source>
</evidence>
<dbReference type="HAMAP" id="MF_00105">
    <property type="entry name" value="GreA_GreB"/>
    <property type="match status" value="1"/>
</dbReference>
<dbReference type="SUPFAM" id="SSF54534">
    <property type="entry name" value="FKBP-like"/>
    <property type="match status" value="1"/>
</dbReference>
<name>A0A8J6TZI4_9HYPH</name>
<dbReference type="NCBIfam" id="TIGR01462">
    <property type="entry name" value="greA"/>
    <property type="match status" value="1"/>
</dbReference>
<evidence type="ECO:0000256" key="7">
    <source>
        <dbReference type="ARBA" id="ARBA00030776"/>
    </source>
</evidence>
<dbReference type="InterPro" id="IPR001437">
    <property type="entry name" value="Tscrpt_elong_fac_GreA/B_C"/>
</dbReference>
<dbReference type="Gene3D" id="3.10.50.30">
    <property type="entry name" value="Transcription elongation factor, GreA/GreB, C-terminal domain"/>
    <property type="match status" value="1"/>
</dbReference>
<dbReference type="Gene3D" id="1.10.287.180">
    <property type="entry name" value="Transcription elongation factor, GreA/GreB, N-terminal domain"/>
    <property type="match status" value="1"/>
</dbReference>
<feature type="domain" description="Transcription elongation factor GreA/GreB N-terminal" evidence="11">
    <location>
        <begin position="4"/>
        <end position="74"/>
    </location>
</feature>
<dbReference type="SUPFAM" id="SSF46557">
    <property type="entry name" value="GreA transcript cleavage protein, N-terminal domain"/>
    <property type="match status" value="1"/>
</dbReference>
<dbReference type="InterPro" id="IPR028624">
    <property type="entry name" value="Tscrpt_elong_fac_GreA/B"/>
</dbReference>
<accession>A0A8J6TZI4</accession>
<evidence type="ECO:0000256" key="3">
    <source>
        <dbReference type="ARBA" id="ARBA00023015"/>
    </source>
</evidence>
<evidence type="ECO:0000256" key="6">
    <source>
        <dbReference type="ARBA" id="ARBA00024916"/>
    </source>
</evidence>
<reference evidence="12" key="1">
    <citation type="submission" date="2020-09" db="EMBL/GenBank/DDBJ databases">
        <title>Genome seq and assembly of Tianweitania sp.</title>
        <authorList>
            <person name="Chhetri G."/>
        </authorList>
    </citation>
    <scope>NUCLEOTIDE SEQUENCE</scope>
    <source>
        <strain evidence="12">Rool2</strain>
    </source>
</reference>
<evidence type="ECO:0000256" key="1">
    <source>
        <dbReference type="ARBA" id="ARBA00008213"/>
    </source>
</evidence>
<keyword evidence="5 8" id="KW-0804">Transcription</keyword>
<proteinExistence type="inferred from homology"/>
<dbReference type="Proteomes" id="UP000643405">
    <property type="component" value="Unassembled WGS sequence"/>
</dbReference>
<evidence type="ECO:0000256" key="2">
    <source>
        <dbReference type="ARBA" id="ARBA00013729"/>
    </source>
</evidence>
<evidence type="ECO:0000256" key="5">
    <source>
        <dbReference type="ARBA" id="ARBA00023163"/>
    </source>
</evidence>
<evidence type="ECO:0000256" key="4">
    <source>
        <dbReference type="ARBA" id="ARBA00023125"/>
    </source>
</evidence>
<dbReference type="GO" id="GO:0006354">
    <property type="term" value="P:DNA-templated transcription elongation"/>
    <property type="evidence" value="ECO:0007669"/>
    <property type="project" value="TreeGrafter"/>
</dbReference>
<dbReference type="GO" id="GO:0003746">
    <property type="term" value="F:translation elongation factor activity"/>
    <property type="evidence" value="ECO:0007669"/>
    <property type="project" value="UniProtKB-KW"/>
</dbReference>
<dbReference type="PIRSF" id="PIRSF006092">
    <property type="entry name" value="GreA_GreB"/>
    <property type="match status" value="1"/>
</dbReference>
<dbReference type="PROSITE" id="PS00830">
    <property type="entry name" value="GREAB_2"/>
    <property type="match status" value="1"/>
</dbReference>